<accession>A0A6A5WF38</accession>
<reference evidence="1" key="1">
    <citation type="journal article" date="2020" name="Stud. Mycol.">
        <title>101 Dothideomycetes genomes: a test case for predicting lifestyles and emergence of pathogens.</title>
        <authorList>
            <person name="Haridas S."/>
            <person name="Albert R."/>
            <person name="Binder M."/>
            <person name="Bloem J."/>
            <person name="Labutti K."/>
            <person name="Salamov A."/>
            <person name="Andreopoulos B."/>
            <person name="Baker S."/>
            <person name="Barry K."/>
            <person name="Bills G."/>
            <person name="Bluhm B."/>
            <person name="Cannon C."/>
            <person name="Castanera R."/>
            <person name="Culley D."/>
            <person name="Daum C."/>
            <person name="Ezra D."/>
            <person name="Gonzalez J."/>
            <person name="Henrissat B."/>
            <person name="Kuo A."/>
            <person name="Liang C."/>
            <person name="Lipzen A."/>
            <person name="Lutzoni F."/>
            <person name="Magnuson J."/>
            <person name="Mondo S."/>
            <person name="Nolan M."/>
            <person name="Ohm R."/>
            <person name="Pangilinan J."/>
            <person name="Park H.-J."/>
            <person name="Ramirez L."/>
            <person name="Alfaro M."/>
            <person name="Sun H."/>
            <person name="Tritt A."/>
            <person name="Yoshinaga Y."/>
            <person name="Zwiers L.-H."/>
            <person name="Turgeon B."/>
            <person name="Goodwin S."/>
            <person name="Spatafora J."/>
            <person name="Crous P."/>
            <person name="Grigoriev I."/>
        </authorList>
    </citation>
    <scope>NUCLEOTIDE SEQUENCE</scope>
    <source>
        <strain evidence="1">CBS 123094</strain>
    </source>
</reference>
<dbReference type="AlphaFoldDB" id="A0A6A5WF38"/>
<protein>
    <submittedName>
        <fullName evidence="1">Uncharacterized protein</fullName>
    </submittedName>
</protein>
<dbReference type="Proteomes" id="UP000799779">
    <property type="component" value="Unassembled WGS sequence"/>
</dbReference>
<organism evidence="1 2">
    <name type="scientific">Amniculicola lignicola CBS 123094</name>
    <dbReference type="NCBI Taxonomy" id="1392246"/>
    <lineage>
        <taxon>Eukaryota</taxon>
        <taxon>Fungi</taxon>
        <taxon>Dikarya</taxon>
        <taxon>Ascomycota</taxon>
        <taxon>Pezizomycotina</taxon>
        <taxon>Dothideomycetes</taxon>
        <taxon>Pleosporomycetidae</taxon>
        <taxon>Pleosporales</taxon>
        <taxon>Amniculicolaceae</taxon>
        <taxon>Amniculicola</taxon>
    </lineage>
</organism>
<name>A0A6A5WF38_9PLEO</name>
<evidence type="ECO:0000313" key="1">
    <source>
        <dbReference type="EMBL" id="KAF1999524.1"/>
    </source>
</evidence>
<dbReference type="EMBL" id="ML977595">
    <property type="protein sequence ID" value="KAF1999524.1"/>
    <property type="molecule type" value="Genomic_DNA"/>
</dbReference>
<proteinExistence type="predicted"/>
<keyword evidence="2" id="KW-1185">Reference proteome</keyword>
<gene>
    <name evidence="1" type="ORF">P154DRAFT_576975</name>
</gene>
<sequence length="152" mass="16416">MDRDLRSGGAQQGRRRLSLGPGISQSAIAFRDDRKCGARYRQYPICMQIASTSPATDWWVVRLPLDPTRSRLTPRSAAGRAAWHEASGRARWLVAVVTGVSRRVQAAQDAESGGGHSIIGKASAGPGRWSLVAVGKASSKVPWPSLQCWQPP</sequence>
<evidence type="ECO:0000313" key="2">
    <source>
        <dbReference type="Proteomes" id="UP000799779"/>
    </source>
</evidence>